<evidence type="ECO:0000313" key="2">
    <source>
        <dbReference type="Proteomes" id="UP001597058"/>
    </source>
</evidence>
<dbReference type="EMBL" id="JBHTMM010000043">
    <property type="protein sequence ID" value="MFD1309880.1"/>
    <property type="molecule type" value="Genomic_DNA"/>
</dbReference>
<accession>A0ABW3XMP1</accession>
<evidence type="ECO:0008006" key="3">
    <source>
        <dbReference type="Google" id="ProtNLM"/>
    </source>
</evidence>
<name>A0ABW3XMP1_9ACTN</name>
<organism evidence="1 2">
    <name type="scientific">Streptomyces kaempferi</name>
    <dbReference type="NCBI Taxonomy" id="333725"/>
    <lineage>
        <taxon>Bacteria</taxon>
        <taxon>Bacillati</taxon>
        <taxon>Actinomycetota</taxon>
        <taxon>Actinomycetes</taxon>
        <taxon>Kitasatosporales</taxon>
        <taxon>Streptomycetaceae</taxon>
        <taxon>Streptomyces</taxon>
    </lineage>
</organism>
<keyword evidence="2" id="KW-1185">Reference proteome</keyword>
<proteinExistence type="predicted"/>
<protein>
    <recommendedName>
        <fullName evidence="3">Tail terminator</fullName>
    </recommendedName>
</protein>
<dbReference type="Proteomes" id="UP001597058">
    <property type="component" value="Unassembled WGS sequence"/>
</dbReference>
<sequence>MTAVGGVDVEAELVAWLKAELAVRVVTDLPANLGSDGPVLQLQRIGGDDDSFRLDRALVDVDSYAVDRPTASQLMTQTRGLLLVKLRGVTTGAAVFTAARTISAPAWRPYENTSLRRFGATFEIFCHPVS</sequence>
<reference evidence="2" key="1">
    <citation type="journal article" date="2019" name="Int. J. Syst. Evol. Microbiol.">
        <title>The Global Catalogue of Microorganisms (GCM) 10K type strain sequencing project: providing services to taxonomists for standard genome sequencing and annotation.</title>
        <authorList>
            <consortium name="The Broad Institute Genomics Platform"/>
            <consortium name="The Broad Institute Genome Sequencing Center for Infectious Disease"/>
            <person name="Wu L."/>
            <person name="Ma J."/>
        </authorList>
    </citation>
    <scope>NUCLEOTIDE SEQUENCE [LARGE SCALE GENOMIC DNA]</scope>
    <source>
        <strain evidence="2">CGMCC 4.7020</strain>
    </source>
</reference>
<dbReference type="RefSeq" id="WP_381329340.1">
    <property type="nucleotide sequence ID" value="NZ_JBHTMM010000043.1"/>
</dbReference>
<gene>
    <name evidence="1" type="ORF">ACFQ5X_28965</name>
</gene>
<comment type="caution">
    <text evidence="1">The sequence shown here is derived from an EMBL/GenBank/DDBJ whole genome shotgun (WGS) entry which is preliminary data.</text>
</comment>
<evidence type="ECO:0000313" key="1">
    <source>
        <dbReference type="EMBL" id="MFD1309880.1"/>
    </source>
</evidence>